<keyword evidence="5" id="KW-0046">Antibiotic resistance</keyword>
<comment type="caution">
    <text evidence="8">The sequence shown here is derived from an EMBL/GenBank/DDBJ whole genome shotgun (WGS) entry which is preliminary data.</text>
</comment>
<evidence type="ECO:0000256" key="5">
    <source>
        <dbReference type="ARBA" id="ARBA00023251"/>
    </source>
</evidence>
<keyword evidence="9" id="KW-1185">Reference proteome</keyword>
<accession>A0A4R9ALL9</accession>
<dbReference type="AlphaFoldDB" id="A0A4R9ALL9"/>
<comment type="similarity">
    <text evidence="6">Belongs to the ABC-2 integral membrane protein family.</text>
</comment>
<dbReference type="GO" id="GO:0046677">
    <property type="term" value="P:response to antibiotic"/>
    <property type="evidence" value="ECO:0007669"/>
    <property type="project" value="UniProtKB-KW"/>
</dbReference>
<evidence type="ECO:0000256" key="6">
    <source>
        <dbReference type="RuleBase" id="RU361157"/>
    </source>
</evidence>
<evidence type="ECO:0000256" key="3">
    <source>
        <dbReference type="ARBA" id="ARBA00022989"/>
    </source>
</evidence>
<evidence type="ECO:0000259" key="7">
    <source>
        <dbReference type="PROSITE" id="PS51012"/>
    </source>
</evidence>
<organism evidence="8 9">
    <name type="scientific">Cryobacterium ruanii</name>
    <dbReference type="NCBI Taxonomy" id="1259197"/>
    <lineage>
        <taxon>Bacteria</taxon>
        <taxon>Bacillati</taxon>
        <taxon>Actinomycetota</taxon>
        <taxon>Actinomycetes</taxon>
        <taxon>Micrococcales</taxon>
        <taxon>Microbacteriaceae</taxon>
        <taxon>Cryobacterium</taxon>
    </lineage>
</organism>
<evidence type="ECO:0000256" key="2">
    <source>
        <dbReference type="ARBA" id="ARBA00022692"/>
    </source>
</evidence>
<proteinExistence type="inferred from homology"/>
<dbReference type="InterPro" id="IPR051784">
    <property type="entry name" value="Nod_factor_ABC_transporter"/>
</dbReference>
<keyword evidence="2 6" id="KW-0812">Transmembrane</keyword>
<evidence type="ECO:0000256" key="4">
    <source>
        <dbReference type="ARBA" id="ARBA00023136"/>
    </source>
</evidence>
<dbReference type="PROSITE" id="PS51012">
    <property type="entry name" value="ABC_TM2"/>
    <property type="match status" value="1"/>
</dbReference>
<dbReference type="PIRSF" id="PIRSF006648">
    <property type="entry name" value="DrrB"/>
    <property type="match status" value="1"/>
</dbReference>
<dbReference type="GO" id="GO:0140359">
    <property type="term" value="F:ABC-type transporter activity"/>
    <property type="evidence" value="ECO:0007669"/>
    <property type="project" value="InterPro"/>
</dbReference>
<comment type="subcellular location">
    <subcellularLocation>
        <location evidence="6">Cell membrane</location>
        <topology evidence="6">Multi-pass membrane protein</topology>
    </subcellularLocation>
    <subcellularLocation>
        <location evidence="1">Membrane</location>
        <topology evidence="1">Multi-pass membrane protein</topology>
    </subcellularLocation>
</comment>
<dbReference type="PANTHER" id="PTHR43229">
    <property type="entry name" value="NODULATION PROTEIN J"/>
    <property type="match status" value="1"/>
</dbReference>
<keyword evidence="3 6" id="KW-1133">Transmembrane helix</keyword>
<dbReference type="OrthoDB" id="9776218at2"/>
<reference evidence="8 9" key="1">
    <citation type="submission" date="2019-03" db="EMBL/GenBank/DDBJ databases">
        <title>Genomics of glacier-inhabiting Cryobacterium strains.</title>
        <authorList>
            <person name="Liu Q."/>
            <person name="Xin Y.-H."/>
        </authorList>
    </citation>
    <scope>NUCLEOTIDE SEQUENCE [LARGE SCALE GENOMIC DNA]</scope>
    <source>
        <strain evidence="8 9">Sr36</strain>
    </source>
</reference>
<protein>
    <recommendedName>
        <fullName evidence="6">Transport permease protein</fullName>
    </recommendedName>
</protein>
<dbReference type="InterPro" id="IPR047817">
    <property type="entry name" value="ABC2_TM_bact-type"/>
</dbReference>
<evidence type="ECO:0000256" key="1">
    <source>
        <dbReference type="ARBA" id="ARBA00004141"/>
    </source>
</evidence>
<dbReference type="Pfam" id="PF01061">
    <property type="entry name" value="ABC2_membrane"/>
    <property type="match status" value="1"/>
</dbReference>
<feature type="domain" description="ABC transmembrane type-2" evidence="7">
    <location>
        <begin position="16"/>
        <end position="241"/>
    </location>
</feature>
<feature type="transmembrane region" description="Helical" evidence="6">
    <location>
        <begin position="252"/>
        <end position="273"/>
    </location>
</feature>
<name>A0A4R9ALL9_9MICO</name>
<feature type="transmembrane region" description="Helical" evidence="6">
    <location>
        <begin position="21"/>
        <end position="41"/>
    </location>
</feature>
<sequence length="274" mass="28562">MKASIMHLGFEFRVGIRNKTLMLMNYLFPLGGYLMFGALLGEINPGFLTTIVPAMSLFAIMSGALLGMPDTLVSARNAGVFRSFKINGVPAPSLLLIPVITSMLHAFLVTVVIAVTAPLIFGGEAPVNWAGFLLVFLTSAFALAGAGALIGVVAANSRLTVLLSQLIFLPSMILGGLMLPASILPPTLAQVALLLPTTHAMDAFAGLAMGQATTQPWWSLAILVTGGAVAFVLAVALFSWDPKSATRRAHPVWALLALAPYAAGLIASFSSAAN</sequence>
<keyword evidence="4 6" id="KW-0472">Membrane</keyword>
<dbReference type="EMBL" id="SOHK01000017">
    <property type="protein sequence ID" value="TFD64388.1"/>
    <property type="molecule type" value="Genomic_DNA"/>
</dbReference>
<keyword evidence="6" id="KW-0813">Transport</keyword>
<dbReference type="RefSeq" id="WP_134556467.1">
    <property type="nucleotide sequence ID" value="NZ_SOHK01000017.1"/>
</dbReference>
<evidence type="ECO:0000313" key="9">
    <source>
        <dbReference type="Proteomes" id="UP000298154"/>
    </source>
</evidence>
<gene>
    <name evidence="8" type="ORF">E3T47_13065</name>
</gene>
<evidence type="ECO:0000313" key="8">
    <source>
        <dbReference type="EMBL" id="TFD64388.1"/>
    </source>
</evidence>
<feature type="transmembrane region" description="Helical" evidence="6">
    <location>
        <begin position="217"/>
        <end position="240"/>
    </location>
</feature>
<feature type="transmembrane region" description="Helical" evidence="6">
    <location>
        <begin position="94"/>
        <end position="121"/>
    </location>
</feature>
<dbReference type="GO" id="GO:0043190">
    <property type="term" value="C:ATP-binding cassette (ABC) transporter complex"/>
    <property type="evidence" value="ECO:0007669"/>
    <property type="project" value="InterPro"/>
</dbReference>
<feature type="transmembrane region" description="Helical" evidence="6">
    <location>
        <begin position="166"/>
        <end position="184"/>
    </location>
</feature>
<keyword evidence="6" id="KW-1003">Cell membrane</keyword>
<dbReference type="PANTHER" id="PTHR43229:SF2">
    <property type="entry name" value="NODULATION PROTEIN J"/>
    <property type="match status" value="1"/>
</dbReference>
<dbReference type="InterPro" id="IPR013525">
    <property type="entry name" value="ABC2_TM"/>
</dbReference>
<feature type="transmembrane region" description="Helical" evidence="6">
    <location>
        <begin position="127"/>
        <end position="154"/>
    </location>
</feature>
<dbReference type="InterPro" id="IPR000412">
    <property type="entry name" value="ABC_2_transport"/>
</dbReference>
<feature type="transmembrane region" description="Helical" evidence="6">
    <location>
        <begin position="47"/>
        <end position="73"/>
    </location>
</feature>
<dbReference type="Proteomes" id="UP000298154">
    <property type="component" value="Unassembled WGS sequence"/>
</dbReference>